<dbReference type="Proteomes" id="UP000024635">
    <property type="component" value="Unassembled WGS sequence"/>
</dbReference>
<dbReference type="EMBL" id="JARK01001424">
    <property type="protein sequence ID" value="EYC04294.1"/>
    <property type="molecule type" value="Genomic_DNA"/>
</dbReference>
<dbReference type="PANTHER" id="PTHR21593:SF36">
    <property type="entry name" value="DUF148 DOMAIN-CONTAINING PROTEIN-RELATED"/>
    <property type="match status" value="1"/>
</dbReference>
<dbReference type="Pfam" id="PF02520">
    <property type="entry name" value="ANIS5_cation-bd"/>
    <property type="match status" value="1"/>
</dbReference>
<feature type="domain" description="SXP/RAL-2 family protein Ani s 5-like cation-binding" evidence="2">
    <location>
        <begin position="59"/>
        <end position="152"/>
    </location>
</feature>
<feature type="compositionally biased region" description="Pro residues" evidence="1">
    <location>
        <begin position="176"/>
        <end position="192"/>
    </location>
</feature>
<keyword evidence="4" id="KW-1185">Reference proteome</keyword>
<feature type="region of interest" description="Disordered" evidence="1">
    <location>
        <begin position="153"/>
        <end position="208"/>
    </location>
</feature>
<reference evidence="4" key="1">
    <citation type="journal article" date="2015" name="Nat. Genet.">
        <title>The genome and transcriptome of the zoonotic hookworm Ancylostoma ceylanicum identify infection-specific gene families.</title>
        <authorList>
            <person name="Schwarz E.M."/>
            <person name="Hu Y."/>
            <person name="Antoshechkin I."/>
            <person name="Miller M.M."/>
            <person name="Sternberg P.W."/>
            <person name="Aroian R.V."/>
        </authorList>
    </citation>
    <scope>NUCLEOTIDE SEQUENCE</scope>
    <source>
        <strain evidence="4">HY135</strain>
    </source>
</reference>
<evidence type="ECO:0000313" key="4">
    <source>
        <dbReference type="Proteomes" id="UP000024635"/>
    </source>
</evidence>
<accession>A0A016TMS1</accession>
<evidence type="ECO:0000259" key="2">
    <source>
        <dbReference type="Pfam" id="PF02520"/>
    </source>
</evidence>
<evidence type="ECO:0000313" key="3">
    <source>
        <dbReference type="EMBL" id="EYC04294.1"/>
    </source>
</evidence>
<gene>
    <name evidence="3" type="primary">Acey_s0088.g2125</name>
    <name evidence="3" type="ORF">Y032_0088g2125</name>
</gene>
<dbReference type="OrthoDB" id="5877184at2759"/>
<organism evidence="3 4">
    <name type="scientific">Ancylostoma ceylanicum</name>
    <dbReference type="NCBI Taxonomy" id="53326"/>
    <lineage>
        <taxon>Eukaryota</taxon>
        <taxon>Metazoa</taxon>
        <taxon>Ecdysozoa</taxon>
        <taxon>Nematoda</taxon>
        <taxon>Chromadorea</taxon>
        <taxon>Rhabditida</taxon>
        <taxon>Rhabditina</taxon>
        <taxon>Rhabditomorpha</taxon>
        <taxon>Strongyloidea</taxon>
        <taxon>Ancylostomatidae</taxon>
        <taxon>Ancylostomatinae</taxon>
        <taxon>Ancylostoma</taxon>
    </lineage>
</organism>
<name>A0A016TMS1_9BILA</name>
<evidence type="ECO:0000256" key="1">
    <source>
        <dbReference type="SAM" id="MobiDB-lite"/>
    </source>
</evidence>
<dbReference type="STRING" id="53326.A0A016TMS1"/>
<dbReference type="AlphaFoldDB" id="A0A016TMS1"/>
<sequence>MVVFDVSGCMTYGCVTRGALLSCDWSIHVRVAATPYPGPPQPPGPTSPQSPFPFPLTWEAQQELNKIQSDPNLTKQQYEDQMNQWATKYNVKDKYDAYKKNIDDQRTAAQKELDDGIKAVRKYFKDIRAIENDNTLTWAQAAQKKQDLFNKLTPKQQQAAQSLEKIFAPDFAKTPSPAPPRPGPGPRPPYRPWPYGQYWPRGPYRHCT</sequence>
<proteinExistence type="predicted"/>
<dbReference type="PANTHER" id="PTHR21593">
    <property type="entry name" value="PRION-LIKE- Q/N-RICH -DOMAIN-BEARING PROTEIN PROTEIN"/>
    <property type="match status" value="1"/>
</dbReference>
<comment type="caution">
    <text evidence="3">The sequence shown here is derived from an EMBL/GenBank/DDBJ whole genome shotgun (WGS) entry which is preliminary data.</text>
</comment>
<dbReference type="InterPro" id="IPR003677">
    <property type="entry name" value="ANIS5_cation-bd"/>
</dbReference>
<protein>
    <recommendedName>
        <fullName evidence="2">SXP/RAL-2 family protein Ani s 5-like cation-binding domain-containing protein</fullName>
    </recommendedName>
</protein>
<dbReference type="InterPro" id="IPR052823">
    <property type="entry name" value="SXP/RAL-2_related"/>
</dbReference>